<dbReference type="RefSeq" id="WP_165761442.1">
    <property type="nucleotide sequence ID" value="NZ_FWFY01000005.1"/>
</dbReference>
<accession>A0A1X6ZCR1</accession>
<evidence type="ECO:0000313" key="5">
    <source>
        <dbReference type="Proteomes" id="UP000193495"/>
    </source>
</evidence>
<evidence type="ECO:0000256" key="2">
    <source>
        <dbReference type="SAM" id="Phobius"/>
    </source>
</evidence>
<dbReference type="AlphaFoldDB" id="A0A1X6ZCR1"/>
<feature type="transmembrane region" description="Helical" evidence="2">
    <location>
        <begin position="193"/>
        <end position="214"/>
    </location>
</feature>
<gene>
    <name evidence="3" type="ORF">CLV79_10532</name>
    <name evidence="4" type="ORF">LOS8367_02140</name>
</gene>
<keyword evidence="2" id="KW-0472">Membrane</keyword>
<dbReference type="GO" id="GO:0042910">
    <property type="term" value="F:xenobiotic transmembrane transporter activity"/>
    <property type="evidence" value="ECO:0007669"/>
    <property type="project" value="InterPro"/>
</dbReference>
<keyword evidence="1" id="KW-0813">Transport</keyword>
<protein>
    <submittedName>
        <fullName evidence="4">Multidrug efflux protein</fullName>
    </submittedName>
    <submittedName>
        <fullName evidence="3">Na+-driven multidrug efflux pump</fullName>
    </submittedName>
</protein>
<reference evidence="4 5" key="1">
    <citation type="submission" date="2017-03" db="EMBL/GenBank/DDBJ databases">
        <authorList>
            <person name="Afonso C.L."/>
            <person name="Miller P.J."/>
            <person name="Scott M.A."/>
            <person name="Spackman E."/>
            <person name="Goraichik I."/>
            <person name="Dimitrov K.M."/>
            <person name="Suarez D.L."/>
            <person name="Swayne D.E."/>
        </authorList>
    </citation>
    <scope>NUCLEOTIDE SEQUENCE [LARGE SCALE GENOMIC DNA]</scope>
    <source>
        <strain evidence="4 5">CECT 8367</strain>
    </source>
</reference>
<feature type="transmembrane region" description="Helical" evidence="2">
    <location>
        <begin position="287"/>
        <end position="307"/>
    </location>
</feature>
<dbReference type="PANTHER" id="PTHR43298">
    <property type="entry name" value="MULTIDRUG RESISTANCE PROTEIN NORM-RELATED"/>
    <property type="match status" value="1"/>
</dbReference>
<dbReference type="GO" id="GO:0005886">
    <property type="term" value="C:plasma membrane"/>
    <property type="evidence" value="ECO:0007669"/>
    <property type="project" value="TreeGrafter"/>
</dbReference>
<feature type="transmembrane region" description="Helical" evidence="2">
    <location>
        <begin position="20"/>
        <end position="42"/>
    </location>
</feature>
<dbReference type="GO" id="GO:0015297">
    <property type="term" value="F:antiporter activity"/>
    <property type="evidence" value="ECO:0007669"/>
    <property type="project" value="InterPro"/>
</dbReference>
<feature type="transmembrane region" description="Helical" evidence="2">
    <location>
        <begin position="135"/>
        <end position="156"/>
    </location>
</feature>
<feature type="transmembrane region" description="Helical" evidence="2">
    <location>
        <begin position="356"/>
        <end position="372"/>
    </location>
</feature>
<name>A0A1X6ZCR1_9RHOB</name>
<dbReference type="PANTHER" id="PTHR43298:SF2">
    <property type="entry name" value="FMN_FAD EXPORTER YEEO-RELATED"/>
    <property type="match status" value="1"/>
</dbReference>
<keyword evidence="6" id="KW-1185">Reference proteome</keyword>
<organism evidence="4 5">
    <name type="scientific">Limimaricola soesokkakensis</name>
    <dbReference type="NCBI Taxonomy" id="1343159"/>
    <lineage>
        <taxon>Bacteria</taxon>
        <taxon>Pseudomonadati</taxon>
        <taxon>Pseudomonadota</taxon>
        <taxon>Alphaproteobacteria</taxon>
        <taxon>Rhodobacterales</taxon>
        <taxon>Paracoccaceae</taxon>
        <taxon>Limimaricola</taxon>
    </lineage>
</organism>
<feature type="transmembrane region" description="Helical" evidence="2">
    <location>
        <begin position="392"/>
        <end position="414"/>
    </location>
</feature>
<feature type="transmembrane region" description="Helical" evidence="2">
    <location>
        <begin position="245"/>
        <end position="267"/>
    </location>
</feature>
<reference evidence="3 6" key="2">
    <citation type="submission" date="2018-03" db="EMBL/GenBank/DDBJ databases">
        <title>Genomic Encyclopedia of Archaeal and Bacterial Type Strains, Phase II (KMG-II): from individual species to whole genera.</title>
        <authorList>
            <person name="Goeker M."/>
        </authorList>
    </citation>
    <scope>NUCLEOTIDE SEQUENCE [LARGE SCALE GENOMIC DNA]</scope>
    <source>
        <strain evidence="3 6">DSM 29956</strain>
    </source>
</reference>
<feature type="transmembrane region" description="Helical" evidence="2">
    <location>
        <begin position="328"/>
        <end position="350"/>
    </location>
</feature>
<dbReference type="EMBL" id="PYGB01000005">
    <property type="protein sequence ID" value="PSK86325.1"/>
    <property type="molecule type" value="Genomic_DNA"/>
</dbReference>
<keyword evidence="2" id="KW-1133">Transmembrane helix</keyword>
<dbReference type="Proteomes" id="UP000240624">
    <property type="component" value="Unassembled WGS sequence"/>
</dbReference>
<sequence>MSDTATRRATPSNRTVFDVAWPLTFKAMMVNGIVLIDAYLVSGLGEPALAAMGLASAFGTLLVGTLFAFSTATQIRLAQAVGSGRPVALKTGFYAGLITNLAVAMIGIVFVAAFGGLVLDRIAHTPWIAEQARSYLNIFLLVVLCEAVAQCVGSFFNGSGRTIIPLKSYVFAIPINVATSYLLIHGAGGLPGLGVTGAAIGSALGALARTLYLARAFHRETGSYRDEPGWLNGTLWQSLGRHLNFSMPIAGTFVSNAVANYAAMLLFAKMSVNQFAAMTLILPWVQAAGTFGIAWAQSTGIIVAQLLGSNRSGDELDRFLGRAWRMAFVAAGLVSTTYLFICLGSGWIYGNLEQETTAALLSFLPVLLLLPFPKGSNAICGQTLRAGGDTLYVMNIFVAAQWLVRIPLTALFVLHLDLSVTWVFALFLVEELVKFPLFHLRLYKGEWKRGLAAE</sequence>
<dbReference type="InterPro" id="IPR002528">
    <property type="entry name" value="MATE_fam"/>
</dbReference>
<feature type="transmembrane region" description="Helical" evidence="2">
    <location>
        <begin position="168"/>
        <end position="187"/>
    </location>
</feature>
<feature type="transmembrane region" description="Helical" evidence="2">
    <location>
        <begin position="48"/>
        <end position="72"/>
    </location>
</feature>
<evidence type="ECO:0000313" key="3">
    <source>
        <dbReference type="EMBL" id="PSK86325.1"/>
    </source>
</evidence>
<feature type="transmembrane region" description="Helical" evidence="2">
    <location>
        <begin position="420"/>
        <end position="440"/>
    </location>
</feature>
<dbReference type="EMBL" id="FWFY01000005">
    <property type="protein sequence ID" value="SLN47892.1"/>
    <property type="molecule type" value="Genomic_DNA"/>
</dbReference>
<evidence type="ECO:0000313" key="4">
    <source>
        <dbReference type="EMBL" id="SLN47892.1"/>
    </source>
</evidence>
<evidence type="ECO:0000256" key="1">
    <source>
        <dbReference type="ARBA" id="ARBA00022448"/>
    </source>
</evidence>
<feature type="transmembrane region" description="Helical" evidence="2">
    <location>
        <begin position="93"/>
        <end position="115"/>
    </location>
</feature>
<dbReference type="InterPro" id="IPR050222">
    <property type="entry name" value="MATE_MdtK"/>
</dbReference>
<dbReference type="Proteomes" id="UP000193495">
    <property type="component" value="Unassembled WGS sequence"/>
</dbReference>
<evidence type="ECO:0000313" key="6">
    <source>
        <dbReference type="Proteomes" id="UP000240624"/>
    </source>
</evidence>
<dbReference type="Pfam" id="PF01554">
    <property type="entry name" value="MatE"/>
    <property type="match status" value="2"/>
</dbReference>
<keyword evidence="2" id="KW-0812">Transmembrane</keyword>
<proteinExistence type="predicted"/>